<gene>
    <name evidence="1" type="ORF">Vbra_5159</name>
</gene>
<evidence type="ECO:0000313" key="1">
    <source>
        <dbReference type="EMBL" id="CEL98180.1"/>
    </source>
</evidence>
<evidence type="ECO:0000313" key="2">
    <source>
        <dbReference type="Proteomes" id="UP000041254"/>
    </source>
</evidence>
<reference evidence="1 2" key="1">
    <citation type="submission" date="2014-11" db="EMBL/GenBank/DDBJ databases">
        <authorList>
            <person name="Zhu J."/>
            <person name="Qi W."/>
            <person name="Song R."/>
        </authorList>
    </citation>
    <scope>NUCLEOTIDE SEQUENCE [LARGE SCALE GENOMIC DNA]</scope>
</reference>
<name>A0A0G4EMY7_VITBC</name>
<proteinExistence type="predicted"/>
<sequence>MRRFEQTSLFGHSRNRASIKQQPGLHNFCLLPAASFGRLSTAWPAAVNGGRHSVIPCNEQEASTSVGRCSYTVYT</sequence>
<dbReference type="InParanoid" id="A0A0G4EMY7"/>
<dbReference type="VEuPathDB" id="CryptoDB:Vbra_5159"/>
<dbReference type="AlphaFoldDB" id="A0A0G4EMY7"/>
<dbReference type="EMBL" id="CDMY01000264">
    <property type="protein sequence ID" value="CEL98180.1"/>
    <property type="molecule type" value="Genomic_DNA"/>
</dbReference>
<accession>A0A0G4EMY7</accession>
<organism evidence="1 2">
    <name type="scientific">Vitrella brassicaformis (strain CCMP3155)</name>
    <dbReference type="NCBI Taxonomy" id="1169540"/>
    <lineage>
        <taxon>Eukaryota</taxon>
        <taxon>Sar</taxon>
        <taxon>Alveolata</taxon>
        <taxon>Colpodellida</taxon>
        <taxon>Vitrellaceae</taxon>
        <taxon>Vitrella</taxon>
    </lineage>
</organism>
<dbReference type="Proteomes" id="UP000041254">
    <property type="component" value="Unassembled WGS sequence"/>
</dbReference>
<protein>
    <submittedName>
        <fullName evidence="1">Uncharacterized protein</fullName>
    </submittedName>
</protein>
<keyword evidence="2" id="KW-1185">Reference proteome</keyword>